<dbReference type="OrthoDB" id="116445at2759"/>
<keyword evidence="1" id="KW-0175">Coiled coil</keyword>
<reference evidence="3 4" key="1">
    <citation type="journal article" date="2017" name="Genome Biol. Evol.">
        <title>Phytophthora megakarya and P. palmivora, closely related causal agents of cacao black pod rot, underwent increases in genome sizes and gene numbers by different mechanisms.</title>
        <authorList>
            <person name="Ali S.S."/>
            <person name="Shao J."/>
            <person name="Lary D.J."/>
            <person name="Kronmiller B."/>
            <person name="Shen D."/>
            <person name="Strem M.D."/>
            <person name="Amoako-Attah I."/>
            <person name="Akrofi A.Y."/>
            <person name="Begoude B.A."/>
            <person name="Ten Hoopen G.M."/>
            <person name="Coulibaly K."/>
            <person name="Kebe B.I."/>
            <person name="Melnick R.L."/>
            <person name="Guiltinan M.J."/>
            <person name="Tyler B.M."/>
            <person name="Meinhardt L.W."/>
            <person name="Bailey B.A."/>
        </authorList>
    </citation>
    <scope>NUCLEOTIDE SEQUENCE [LARGE SCALE GENOMIC DNA]</scope>
    <source>
        <strain evidence="4">sbr112.9</strain>
    </source>
</reference>
<evidence type="ECO:0000313" key="3">
    <source>
        <dbReference type="EMBL" id="POM60204.1"/>
    </source>
</evidence>
<proteinExistence type="predicted"/>
<organism evidence="3 4">
    <name type="scientific">Phytophthora palmivora</name>
    <dbReference type="NCBI Taxonomy" id="4796"/>
    <lineage>
        <taxon>Eukaryota</taxon>
        <taxon>Sar</taxon>
        <taxon>Stramenopiles</taxon>
        <taxon>Oomycota</taxon>
        <taxon>Peronosporomycetes</taxon>
        <taxon>Peronosporales</taxon>
        <taxon>Peronosporaceae</taxon>
        <taxon>Phytophthora</taxon>
    </lineage>
</organism>
<dbReference type="PANTHER" id="PTHR45125:SF3">
    <property type="entry name" value="NO-APICAL-MERISTEM-ASSOCIATED CARBOXY-TERMINAL DOMAIN PROTEIN"/>
    <property type="match status" value="1"/>
</dbReference>
<protein>
    <submittedName>
        <fullName evidence="3">Uncharacterized protein</fullName>
    </submittedName>
</protein>
<dbReference type="PANTHER" id="PTHR45125">
    <property type="entry name" value="F21J9.4-RELATED"/>
    <property type="match status" value="1"/>
</dbReference>
<dbReference type="EMBL" id="NCKW01016918">
    <property type="protein sequence ID" value="POM60204.1"/>
    <property type="molecule type" value="Genomic_DNA"/>
</dbReference>
<evidence type="ECO:0000256" key="1">
    <source>
        <dbReference type="SAM" id="Coils"/>
    </source>
</evidence>
<dbReference type="Proteomes" id="UP000237271">
    <property type="component" value="Unassembled WGS sequence"/>
</dbReference>
<dbReference type="AlphaFoldDB" id="A0A2P4X3S9"/>
<feature type="coiled-coil region" evidence="1">
    <location>
        <begin position="171"/>
        <end position="205"/>
    </location>
</feature>
<keyword evidence="4" id="KW-1185">Reference proteome</keyword>
<gene>
    <name evidence="3" type="ORF">PHPALM_30969</name>
</gene>
<accession>A0A2P4X3S9</accession>
<sequence>MGVQKKGKNFTVEEENQLCRSYLYLSKNSVKGTSQSSTTFWKDLTDHFNAAGGEAAEEHPQRSFQCKWSIILHDVNKFCGAVAVIRDLNKSGINADDELELALKYYKDTHMTKGVHDFKAFKFLHCWRVLSTEPKWQKFRPGGKTGTDAAANGENTTENKRPQGNKAAKTAAKLVEKNNEQNKRMASATARKAAASEKRARAMEEANNLMLFTVLSPSIIWSQTHWSIFAFAEQQSWNSLGLNASMTINAVKMVILVKMSVTINSQVLLELRSSSHTRVMFSALPQVFDERLLKLRVFNWVLDYCHLHE</sequence>
<comment type="caution">
    <text evidence="3">The sequence shown here is derived from an EMBL/GenBank/DDBJ whole genome shotgun (WGS) entry which is preliminary data.</text>
</comment>
<feature type="region of interest" description="Disordered" evidence="2">
    <location>
        <begin position="138"/>
        <end position="170"/>
    </location>
</feature>
<name>A0A2P4X3S9_9STRA</name>
<evidence type="ECO:0000256" key="2">
    <source>
        <dbReference type="SAM" id="MobiDB-lite"/>
    </source>
</evidence>
<evidence type="ECO:0000313" key="4">
    <source>
        <dbReference type="Proteomes" id="UP000237271"/>
    </source>
</evidence>